<evidence type="ECO:0000313" key="2">
    <source>
        <dbReference type="Proteomes" id="UP000199356"/>
    </source>
</evidence>
<organism evidence="1 2">
    <name type="scientific">Tranquillimonas alkanivorans</name>
    <dbReference type="NCBI Taxonomy" id="441119"/>
    <lineage>
        <taxon>Bacteria</taxon>
        <taxon>Pseudomonadati</taxon>
        <taxon>Pseudomonadota</taxon>
        <taxon>Alphaproteobacteria</taxon>
        <taxon>Rhodobacterales</taxon>
        <taxon>Roseobacteraceae</taxon>
        <taxon>Tranquillimonas</taxon>
    </lineage>
</organism>
<name>A0A1I5RX53_9RHOB</name>
<dbReference type="Proteomes" id="UP000199356">
    <property type="component" value="Unassembled WGS sequence"/>
</dbReference>
<reference evidence="1 2" key="1">
    <citation type="submission" date="2016-10" db="EMBL/GenBank/DDBJ databases">
        <authorList>
            <person name="de Groot N.N."/>
        </authorList>
    </citation>
    <scope>NUCLEOTIDE SEQUENCE [LARGE SCALE GENOMIC DNA]</scope>
    <source>
        <strain evidence="1 2">DSM 19547</strain>
    </source>
</reference>
<keyword evidence="2" id="KW-1185">Reference proteome</keyword>
<protein>
    <submittedName>
        <fullName evidence="1">Uncharacterized protein</fullName>
    </submittedName>
</protein>
<dbReference type="EMBL" id="FOXA01000009">
    <property type="protein sequence ID" value="SFP62967.1"/>
    <property type="molecule type" value="Genomic_DNA"/>
</dbReference>
<dbReference type="RefSeq" id="WP_093422395.1">
    <property type="nucleotide sequence ID" value="NZ_FOXA01000009.1"/>
</dbReference>
<dbReference type="AlphaFoldDB" id="A0A1I5RX53"/>
<proteinExistence type="predicted"/>
<sequence>MHHQHFQIAKLAVIDAEPSPAGNRLLATFDMQIAGMRIGGCVLVERADGRVIAHGPQGKTKSGHKAHVSVQDERLRKAITERASVLYEGFTGRTLPAYRTKAEIEEA</sequence>
<dbReference type="OrthoDB" id="7775353at2"/>
<dbReference type="STRING" id="441119.SAMN04488047_109132"/>
<gene>
    <name evidence="1" type="ORF">SAMN04488047_109132</name>
</gene>
<evidence type="ECO:0000313" key="1">
    <source>
        <dbReference type="EMBL" id="SFP62967.1"/>
    </source>
</evidence>
<accession>A0A1I5RX53</accession>